<accession>A0A9X2HRK1</accession>
<gene>
    <name evidence="2" type="ORF">M9979_15055</name>
</gene>
<organism evidence="2 3">
    <name type="scientific">Sphingomonas liriopis</name>
    <dbReference type="NCBI Taxonomy" id="2949094"/>
    <lineage>
        <taxon>Bacteria</taxon>
        <taxon>Pseudomonadati</taxon>
        <taxon>Pseudomonadota</taxon>
        <taxon>Alphaproteobacteria</taxon>
        <taxon>Sphingomonadales</taxon>
        <taxon>Sphingomonadaceae</taxon>
        <taxon>Sphingomonas</taxon>
    </lineage>
</organism>
<dbReference type="EMBL" id="JAMLDY010000021">
    <property type="protein sequence ID" value="MCP3736186.1"/>
    <property type="molecule type" value="Genomic_DNA"/>
</dbReference>
<keyword evidence="3" id="KW-1185">Reference proteome</keyword>
<proteinExistence type="predicted"/>
<protein>
    <submittedName>
        <fullName evidence="2">Uncharacterized protein</fullName>
    </submittedName>
</protein>
<dbReference type="AlphaFoldDB" id="A0A9X2HRK1"/>
<evidence type="ECO:0000256" key="1">
    <source>
        <dbReference type="SAM" id="MobiDB-lite"/>
    </source>
</evidence>
<evidence type="ECO:0000313" key="3">
    <source>
        <dbReference type="Proteomes" id="UP001139486"/>
    </source>
</evidence>
<feature type="region of interest" description="Disordered" evidence="1">
    <location>
        <begin position="372"/>
        <end position="391"/>
    </location>
</feature>
<dbReference type="PROSITE" id="PS51257">
    <property type="entry name" value="PROKAR_LIPOPROTEIN"/>
    <property type="match status" value="1"/>
</dbReference>
<evidence type="ECO:0000313" key="2">
    <source>
        <dbReference type="EMBL" id="MCP3736186.1"/>
    </source>
</evidence>
<dbReference type="RefSeq" id="WP_254290178.1">
    <property type="nucleotide sequence ID" value="NZ_JAMLDY010000021.1"/>
</dbReference>
<reference evidence="2" key="1">
    <citation type="submission" date="2022-05" db="EMBL/GenBank/DDBJ databases">
        <title>Sphingomonas sp. strain RP10 Genome sequencing and assembly.</title>
        <authorList>
            <person name="Kim I."/>
        </authorList>
    </citation>
    <scope>NUCLEOTIDE SEQUENCE</scope>
    <source>
        <strain evidence="2">RP10</strain>
    </source>
</reference>
<name>A0A9X2HRK1_9SPHN</name>
<dbReference type="Proteomes" id="UP001139486">
    <property type="component" value="Unassembled WGS sequence"/>
</dbReference>
<sequence length="391" mass="42119">MRGVLAAIVASIGYFGVTFALACAQATSNPLLAYRLAPYDGRLSGRAAIATATTDIADASKRARGERLARRALLQDPMAVPAITALGVNAEARGDIAAARRLFHYAQLLTRRDQRTQLWAIEDAVRRDDVADALRQHDIALRTMPKMKELLYPVLRQASADDGIRPALVQTLAKNPIWRDNFIDYVAGDKDSDPVAMASLFMALQRARVPVAATAQNRVVDVLLGAGKNDSAWNYYALIRPGAVRERSRDPRFSGAGETPSQFDWVPSNDNGIASSMSTGVFDFSVSPSIGGVLLRQDQLLPPGTYRLTGHTSGIDQPNDARPYWSLACQNGKELGRVPLPDSAADNGVFSGTVTVPLACPRQTLNLVARPSDSVGGSSGQINRMELIPLP</sequence>
<comment type="caution">
    <text evidence="2">The sequence shown here is derived from an EMBL/GenBank/DDBJ whole genome shotgun (WGS) entry which is preliminary data.</text>
</comment>